<dbReference type="SUPFAM" id="SSF53335">
    <property type="entry name" value="S-adenosyl-L-methionine-dependent methyltransferases"/>
    <property type="match status" value="1"/>
</dbReference>
<evidence type="ECO:0000259" key="6">
    <source>
        <dbReference type="Pfam" id="PF05175"/>
    </source>
</evidence>
<dbReference type="EMBL" id="QVIA01000028">
    <property type="protein sequence ID" value="RGC26264.1"/>
    <property type="molecule type" value="Genomic_DNA"/>
</dbReference>
<dbReference type="Gene3D" id="1.10.8.10">
    <property type="entry name" value="DNA helicase RuvA subunit, C-terminal domain"/>
    <property type="match status" value="1"/>
</dbReference>
<sequence length="301" mass="34240">MTLREAYQRGEVLLTEAGITDARLDAWYLLEHVSGVSRAMYYTMPDKILTEVQEKQYIGFVEKRAQRIPLQHLTGTQEFMGLEFRVNEHVLIPRQDTETLVEEAIRFIHKYKEKSCGALAGNICGKNEKIFRLLDMCTGSGCILLSILHEIRKEEKMRIQGTGTDVSEKALETARENAESLHIRADFLHSDLFDKVEGTYQMIVSNPPYIRTDVIKTLQEEVRQHDPLLALDGKEDGLYFYREIVDKARRFLVSGGCLLFEIGADQGEAVQSMMCEAGYTHVAVKKDLPGLDRVVSGVYDE</sequence>
<evidence type="ECO:0000256" key="2">
    <source>
        <dbReference type="ARBA" id="ARBA00022679"/>
    </source>
</evidence>
<dbReference type="GO" id="GO:0032259">
    <property type="term" value="P:methylation"/>
    <property type="evidence" value="ECO:0007669"/>
    <property type="project" value="UniProtKB-KW"/>
</dbReference>
<evidence type="ECO:0000256" key="4">
    <source>
        <dbReference type="ARBA" id="ARBA00048391"/>
    </source>
</evidence>
<comment type="caution">
    <text evidence="5">Lacks conserved residue(s) required for the propagation of feature annotation.</text>
</comment>
<dbReference type="InterPro" id="IPR004556">
    <property type="entry name" value="HemK-like"/>
</dbReference>
<dbReference type="Pfam" id="PF05175">
    <property type="entry name" value="MTS"/>
    <property type="match status" value="1"/>
</dbReference>
<evidence type="ECO:0000313" key="8">
    <source>
        <dbReference type="EMBL" id="RGC26264.1"/>
    </source>
</evidence>
<keyword evidence="1 5" id="KW-0489">Methyltransferase</keyword>
<gene>
    <name evidence="5 8" type="primary">prmC</name>
    <name evidence="8" type="ORF">DWX41_19415</name>
</gene>
<evidence type="ECO:0000259" key="7">
    <source>
        <dbReference type="Pfam" id="PF17827"/>
    </source>
</evidence>
<dbReference type="GO" id="GO:0102559">
    <property type="term" value="F:peptide chain release factor N(5)-glutamine methyltransferase activity"/>
    <property type="evidence" value="ECO:0007669"/>
    <property type="project" value="UniProtKB-EC"/>
</dbReference>
<organism evidence="8 9">
    <name type="scientific">Hungatella hathewayi</name>
    <dbReference type="NCBI Taxonomy" id="154046"/>
    <lineage>
        <taxon>Bacteria</taxon>
        <taxon>Bacillati</taxon>
        <taxon>Bacillota</taxon>
        <taxon>Clostridia</taxon>
        <taxon>Lachnospirales</taxon>
        <taxon>Lachnospiraceae</taxon>
        <taxon>Hungatella</taxon>
    </lineage>
</organism>
<dbReference type="GeneID" id="93334400"/>
<dbReference type="NCBIfam" id="TIGR00536">
    <property type="entry name" value="hemK_fam"/>
    <property type="match status" value="1"/>
</dbReference>
<dbReference type="InterPro" id="IPR019874">
    <property type="entry name" value="RF_methyltr_PrmC"/>
</dbReference>
<feature type="binding site" evidence="5">
    <location>
        <position position="165"/>
    </location>
    <ligand>
        <name>S-adenosyl-L-methionine</name>
        <dbReference type="ChEBI" id="CHEBI:59789"/>
    </ligand>
</feature>
<comment type="catalytic activity">
    <reaction evidence="4 5">
        <text>L-glutaminyl-[peptide chain release factor] + S-adenosyl-L-methionine = N(5)-methyl-L-glutaminyl-[peptide chain release factor] + S-adenosyl-L-homocysteine + H(+)</text>
        <dbReference type="Rhea" id="RHEA:42896"/>
        <dbReference type="Rhea" id="RHEA-COMP:10271"/>
        <dbReference type="Rhea" id="RHEA-COMP:10272"/>
        <dbReference type="ChEBI" id="CHEBI:15378"/>
        <dbReference type="ChEBI" id="CHEBI:30011"/>
        <dbReference type="ChEBI" id="CHEBI:57856"/>
        <dbReference type="ChEBI" id="CHEBI:59789"/>
        <dbReference type="ChEBI" id="CHEBI:61891"/>
        <dbReference type="EC" id="2.1.1.297"/>
    </reaction>
</comment>
<dbReference type="Proteomes" id="UP000261111">
    <property type="component" value="Unassembled WGS sequence"/>
</dbReference>
<evidence type="ECO:0000256" key="1">
    <source>
        <dbReference type="ARBA" id="ARBA00022603"/>
    </source>
</evidence>
<feature type="binding site" evidence="5">
    <location>
        <begin position="206"/>
        <end position="209"/>
    </location>
    <ligand>
        <name>substrate</name>
    </ligand>
</feature>
<evidence type="ECO:0000256" key="5">
    <source>
        <dbReference type="HAMAP-Rule" id="MF_02126"/>
    </source>
</evidence>
<dbReference type="InterPro" id="IPR002052">
    <property type="entry name" value="DNA_methylase_N6_adenine_CS"/>
</dbReference>
<evidence type="ECO:0000313" key="9">
    <source>
        <dbReference type="Proteomes" id="UP000261111"/>
    </source>
</evidence>
<comment type="function">
    <text evidence="5">Methylates the class 1 translation termination release factors RF1/PrfA and RF2/PrfB on the glutamine residue of the universally conserved GGQ motif.</text>
</comment>
<dbReference type="EC" id="2.1.1.297" evidence="5"/>
<dbReference type="PANTHER" id="PTHR18895:SF74">
    <property type="entry name" value="MTRF1L RELEASE FACTOR GLUTAMINE METHYLTRANSFERASE"/>
    <property type="match status" value="1"/>
</dbReference>
<reference evidence="8 9" key="1">
    <citation type="submission" date="2018-08" db="EMBL/GenBank/DDBJ databases">
        <title>A genome reference for cultivated species of the human gut microbiota.</title>
        <authorList>
            <person name="Zou Y."/>
            <person name="Xue W."/>
            <person name="Luo G."/>
        </authorList>
    </citation>
    <scope>NUCLEOTIDE SEQUENCE [LARGE SCALE GENOMIC DNA]</scope>
    <source>
        <strain evidence="8 9">AF19-21</strain>
    </source>
</reference>
<dbReference type="AlphaFoldDB" id="A0A3E2WHD7"/>
<keyword evidence="2 5" id="KW-0808">Transferase</keyword>
<comment type="caution">
    <text evidence="8">The sequence shown here is derived from an EMBL/GenBank/DDBJ whole genome shotgun (WGS) entry which is preliminary data.</text>
</comment>
<dbReference type="PANTHER" id="PTHR18895">
    <property type="entry name" value="HEMK METHYLTRANSFERASE"/>
    <property type="match status" value="1"/>
</dbReference>
<dbReference type="HAMAP" id="MF_02126">
    <property type="entry name" value="RF_methyltr_PrmC"/>
    <property type="match status" value="1"/>
</dbReference>
<keyword evidence="3 5" id="KW-0949">S-adenosyl-L-methionine</keyword>
<dbReference type="RefSeq" id="WP_025657262.1">
    <property type="nucleotide sequence ID" value="NZ_QVIA01000028.1"/>
</dbReference>
<dbReference type="Pfam" id="PF17827">
    <property type="entry name" value="PrmC_N"/>
    <property type="match status" value="1"/>
</dbReference>
<accession>A0A3E2WHD7</accession>
<dbReference type="NCBIfam" id="TIGR03534">
    <property type="entry name" value="RF_mod_PrmC"/>
    <property type="match status" value="1"/>
</dbReference>
<dbReference type="CDD" id="cd02440">
    <property type="entry name" value="AdoMet_MTases"/>
    <property type="match status" value="1"/>
</dbReference>
<feature type="domain" description="Release factor glutamine methyltransferase N-terminal" evidence="7">
    <location>
        <begin position="5"/>
        <end position="75"/>
    </location>
</feature>
<dbReference type="InterPro" id="IPR029063">
    <property type="entry name" value="SAM-dependent_MTases_sf"/>
</dbReference>
<dbReference type="InterPro" id="IPR040758">
    <property type="entry name" value="PrmC_N"/>
</dbReference>
<dbReference type="Gene3D" id="3.40.50.150">
    <property type="entry name" value="Vaccinia Virus protein VP39"/>
    <property type="match status" value="1"/>
</dbReference>
<feature type="domain" description="Methyltransferase small" evidence="6">
    <location>
        <begin position="132"/>
        <end position="214"/>
    </location>
</feature>
<dbReference type="GO" id="GO:0003676">
    <property type="term" value="F:nucleic acid binding"/>
    <property type="evidence" value="ECO:0007669"/>
    <property type="project" value="InterPro"/>
</dbReference>
<comment type="similarity">
    <text evidence="5">Belongs to the protein N5-glutamine methyltransferase family. PrmC subfamily.</text>
</comment>
<name>A0A3E2WHD7_9FIRM</name>
<protein>
    <recommendedName>
        <fullName evidence="5">Release factor glutamine methyltransferase</fullName>
        <shortName evidence="5">RF MTase</shortName>
        <ecNumber evidence="5">2.1.1.297</ecNumber>
    </recommendedName>
    <alternativeName>
        <fullName evidence="5">N5-glutamine methyltransferase PrmC</fullName>
    </alternativeName>
    <alternativeName>
        <fullName evidence="5">Protein-(glutamine-N5) MTase PrmC</fullName>
    </alternativeName>
    <alternativeName>
        <fullName evidence="5">Protein-glutamine N-methyltransferase PrmC</fullName>
    </alternativeName>
</protein>
<feature type="binding site" evidence="5">
    <location>
        <position position="206"/>
    </location>
    <ligand>
        <name>S-adenosyl-L-methionine</name>
        <dbReference type="ChEBI" id="CHEBI:59789"/>
    </ligand>
</feature>
<proteinExistence type="inferred from homology"/>
<dbReference type="InterPro" id="IPR050320">
    <property type="entry name" value="N5-glutamine_MTase"/>
</dbReference>
<dbReference type="PROSITE" id="PS00092">
    <property type="entry name" value="N6_MTASE"/>
    <property type="match status" value="1"/>
</dbReference>
<dbReference type="InterPro" id="IPR007848">
    <property type="entry name" value="Small_mtfrase_dom"/>
</dbReference>
<evidence type="ECO:0000256" key="3">
    <source>
        <dbReference type="ARBA" id="ARBA00022691"/>
    </source>
</evidence>